<dbReference type="Proteomes" id="UP000555728">
    <property type="component" value="Unassembled WGS sequence"/>
</dbReference>
<organism evidence="1 2">
    <name type="scientific">Roseospira goensis</name>
    <dbReference type="NCBI Taxonomy" id="391922"/>
    <lineage>
        <taxon>Bacteria</taxon>
        <taxon>Pseudomonadati</taxon>
        <taxon>Pseudomonadota</taxon>
        <taxon>Alphaproteobacteria</taxon>
        <taxon>Rhodospirillales</taxon>
        <taxon>Rhodospirillaceae</taxon>
        <taxon>Roseospira</taxon>
    </lineage>
</organism>
<accession>A0A7W6WK40</accession>
<protein>
    <submittedName>
        <fullName evidence="1">Uncharacterized protein</fullName>
    </submittedName>
</protein>
<proteinExistence type="predicted"/>
<name>A0A7W6WK40_9PROT</name>
<reference evidence="1 2" key="1">
    <citation type="submission" date="2020-08" db="EMBL/GenBank/DDBJ databases">
        <title>Genome sequencing of Purple Non-Sulfur Bacteria from various extreme environments.</title>
        <authorList>
            <person name="Mayer M."/>
        </authorList>
    </citation>
    <scope>NUCLEOTIDE SEQUENCE [LARGE SCALE GENOMIC DNA]</scope>
    <source>
        <strain evidence="1 2">JA135</strain>
    </source>
</reference>
<keyword evidence="2" id="KW-1185">Reference proteome</keyword>
<sequence>MITLRDCYGLSDAVPEEVVVVASHEHLPPILAAGRAYTVLHQPWGGPAMRQMILDEYIRAGERGDRARAEELAALYEQARRLHPGGHDRRRLRRICH</sequence>
<evidence type="ECO:0000313" key="1">
    <source>
        <dbReference type="EMBL" id="MBB4285374.1"/>
    </source>
</evidence>
<dbReference type="EMBL" id="JACIGI010000006">
    <property type="protein sequence ID" value="MBB4285374.1"/>
    <property type="molecule type" value="Genomic_DNA"/>
</dbReference>
<comment type="caution">
    <text evidence="1">The sequence shown here is derived from an EMBL/GenBank/DDBJ whole genome shotgun (WGS) entry which is preliminary data.</text>
</comment>
<gene>
    <name evidence="1" type="ORF">GGD88_001091</name>
</gene>
<dbReference type="AlphaFoldDB" id="A0A7W6WK40"/>
<evidence type="ECO:0000313" key="2">
    <source>
        <dbReference type="Proteomes" id="UP000555728"/>
    </source>
</evidence>
<dbReference type="RefSeq" id="WP_184432489.1">
    <property type="nucleotide sequence ID" value="NZ_JACIGI010000006.1"/>
</dbReference>